<feature type="transmembrane region" description="Helical" evidence="1">
    <location>
        <begin position="12"/>
        <end position="32"/>
    </location>
</feature>
<gene>
    <name evidence="2" type="ordered locus">Desmu_0661</name>
</gene>
<dbReference type="AlphaFoldDB" id="E8R8Z3"/>
<dbReference type="GeneID" id="10153355"/>
<name>E8R8Z3_DESM0</name>
<proteinExistence type="predicted"/>
<sequence length="175" mass="18896">MHWLQTPVEMGVLTALLTTLYGLILLFAGRFIMKVVVSLGVGFLAGYLAYLTGLRLGFGVLGSLVVFLLVFPLASLAGWYVFKLALSLVASTPIWLVSLKLLGFSRSELPAILLLVLLVVVFYMVSETLVTIVAVIGGLVMIYTGVSSLVNPAVALIVVLLAMVLRAYLYTVSKW</sequence>
<dbReference type="HOGENOM" id="CLU_1529158_0_0_2"/>
<dbReference type="RefSeq" id="WP_013562191.1">
    <property type="nucleotide sequence ID" value="NC_014961.1"/>
</dbReference>
<keyword evidence="1" id="KW-0472">Membrane</keyword>
<reference evidence="3" key="1">
    <citation type="submission" date="2010-11" db="EMBL/GenBank/DDBJ databases">
        <title>The complete genome of Desulfurococcus mucosus DSM 2162.</title>
        <authorList>
            <consortium name="US DOE Joint Genome Institute (JGI-PGF)"/>
            <person name="Lucas S."/>
            <person name="Copeland A."/>
            <person name="Lapidus A."/>
            <person name="Bruce D."/>
            <person name="Goodwin L."/>
            <person name="Pitluck S."/>
            <person name="Kyrpides N."/>
            <person name="Mavromatis K."/>
            <person name="Pagani I."/>
            <person name="Ivanova N."/>
            <person name="Ovchinnikova G."/>
            <person name="Chertkov O."/>
            <person name="Held B."/>
            <person name="Brettin T."/>
            <person name="Detter J.C."/>
            <person name="Tapia R."/>
            <person name="Han C."/>
            <person name="Land M."/>
            <person name="Hauser L."/>
            <person name="Markowitz V."/>
            <person name="Cheng J.-F."/>
            <person name="Hugenholtz P."/>
            <person name="Woyke T."/>
            <person name="Wu D."/>
            <person name="Wirth R."/>
            <person name="Bilek Y."/>
            <person name="Hader T."/>
            <person name="Klenk H.-P."/>
            <person name="Eisen J.A."/>
        </authorList>
    </citation>
    <scope>NUCLEOTIDE SEQUENCE [LARGE SCALE GENOMIC DNA]</scope>
    <source>
        <strain evidence="3">ATCC 35584 / DSM 2162 / JCM 9187 / O7/1</strain>
    </source>
</reference>
<accession>E8R8Z3</accession>
<keyword evidence="3" id="KW-1185">Reference proteome</keyword>
<dbReference type="STRING" id="765177.Desmu_0661"/>
<organism evidence="2 3">
    <name type="scientific">Desulfurococcus mucosus (strain ATCC 35584 / DSM 2162 / JCM 9187 / O7/1)</name>
    <dbReference type="NCBI Taxonomy" id="765177"/>
    <lineage>
        <taxon>Archaea</taxon>
        <taxon>Thermoproteota</taxon>
        <taxon>Thermoprotei</taxon>
        <taxon>Desulfurococcales</taxon>
        <taxon>Desulfurococcaceae</taxon>
        <taxon>Desulfurococcus</taxon>
    </lineage>
</organism>
<reference evidence="2 3" key="2">
    <citation type="journal article" date="2011" name="Stand. Genomic Sci.">
        <title>Complete genome sequence of Desulfurococcus mucosus type strain (O7/1).</title>
        <authorList>
            <person name="Wirth R."/>
            <person name="Chertkov O."/>
            <person name="Held B."/>
            <person name="Lapidus A."/>
            <person name="Nolan M."/>
            <person name="Lucas S."/>
            <person name="Hammon N."/>
            <person name="Deshpande S."/>
            <person name="Cheng J.F."/>
            <person name="Tapia R."/>
            <person name="Han C."/>
            <person name="Goodwin L."/>
            <person name="Pitluck S."/>
            <person name="Liolios K."/>
            <person name="Ioanna P."/>
            <person name="Ivanova N."/>
            <person name="Mavromatis K."/>
            <person name="Mikhailova N."/>
            <person name="Pati A."/>
            <person name="Chen A."/>
            <person name="Palaniappan K."/>
            <person name="Land M."/>
            <person name="Hauser L."/>
            <person name="Chang Y.J."/>
            <person name="Jeffries C.D."/>
            <person name="Bilek Y."/>
            <person name="Hader T."/>
            <person name="Rohde M."/>
            <person name="Spring S."/>
            <person name="Sikorski J."/>
            <person name="Goker M."/>
            <person name="Woyke T."/>
            <person name="Bristow J."/>
            <person name="Eisen J.A."/>
            <person name="Markowitz V."/>
            <person name="Hugenholtz P."/>
            <person name="Kyrpides N.C."/>
            <person name="Klenk H.P."/>
        </authorList>
    </citation>
    <scope>NUCLEOTIDE SEQUENCE [LARGE SCALE GENOMIC DNA]</scope>
    <source>
        <strain evidence="3">ATCC 35584 / DSM 2162 / JCM 9187 / O7/1</strain>
    </source>
</reference>
<feature type="transmembrane region" description="Helical" evidence="1">
    <location>
        <begin position="44"/>
        <end position="71"/>
    </location>
</feature>
<protein>
    <submittedName>
        <fullName evidence="2">PMT multi-domain protein</fullName>
    </submittedName>
</protein>
<keyword evidence="1" id="KW-0812">Transmembrane</keyword>
<dbReference type="EMBL" id="CP002363">
    <property type="protein sequence ID" value="ADV64969.1"/>
    <property type="molecule type" value="Genomic_DNA"/>
</dbReference>
<keyword evidence="1" id="KW-1133">Transmembrane helix</keyword>
<dbReference type="Proteomes" id="UP000001068">
    <property type="component" value="Chromosome"/>
</dbReference>
<evidence type="ECO:0000313" key="3">
    <source>
        <dbReference type="Proteomes" id="UP000001068"/>
    </source>
</evidence>
<feature type="transmembrane region" description="Helical" evidence="1">
    <location>
        <begin position="77"/>
        <end position="99"/>
    </location>
</feature>
<dbReference type="KEGG" id="dmu:Desmu_0661"/>
<dbReference type="eggNOG" id="arCOG10125">
    <property type="taxonomic scope" value="Archaea"/>
</dbReference>
<evidence type="ECO:0000256" key="1">
    <source>
        <dbReference type="SAM" id="Phobius"/>
    </source>
</evidence>
<feature type="transmembrane region" description="Helical" evidence="1">
    <location>
        <begin position="149"/>
        <end position="169"/>
    </location>
</feature>
<feature type="transmembrane region" description="Helical" evidence="1">
    <location>
        <begin position="111"/>
        <end position="143"/>
    </location>
</feature>
<evidence type="ECO:0000313" key="2">
    <source>
        <dbReference type="EMBL" id="ADV64969.1"/>
    </source>
</evidence>